<evidence type="ECO:0000313" key="7">
    <source>
        <dbReference type="Proteomes" id="UP001197114"/>
    </source>
</evidence>
<dbReference type="SUPFAM" id="SSF52402">
    <property type="entry name" value="Adenine nucleotide alpha hydrolases-like"/>
    <property type="match status" value="1"/>
</dbReference>
<keyword evidence="3" id="KW-0061">Asparagine biosynthesis</keyword>
<dbReference type="PANTHER" id="PTHR43284:SF1">
    <property type="entry name" value="ASPARAGINE SYNTHETASE"/>
    <property type="match status" value="1"/>
</dbReference>
<name>A0ABS6YQM9_9ACTN</name>
<dbReference type="EMBL" id="WMBF01000184">
    <property type="protein sequence ID" value="MBW5423390.1"/>
    <property type="molecule type" value="Genomic_DNA"/>
</dbReference>
<comment type="catalytic activity">
    <reaction evidence="4">
        <text>L-aspartate + L-glutamine + ATP + H2O = L-asparagine + L-glutamate + AMP + diphosphate + H(+)</text>
        <dbReference type="Rhea" id="RHEA:12228"/>
        <dbReference type="ChEBI" id="CHEBI:15377"/>
        <dbReference type="ChEBI" id="CHEBI:15378"/>
        <dbReference type="ChEBI" id="CHEBI:29985"/>
        <dbReference type="ChEBI" id="CHEBI:29991"/>
        <dbReference type="ChEBI" id="CHEBI:30616"/>
        <dbReference type="ChEBI" id="CHEBI:33019"/>
        <dbReference type="ChEBI" id="CHEBI:58048"/>
        <dbReference type="ChEBI" id="CHEBI:58359"/>
        <dbReference type="ChEBI" id="CHEBI:456215"/>
        <dbReference type="EC" id="6.3.5.4"/>
    </reaction>
</comment>
<sequence>PMEFIVLPDHPAAAAVLALSPHRAGDKMVRHPSGRPWIIGSWRDEELTSASAGPNAVVLLGRTRIGEPELARKLAAMRSVTDVDSFSRSSHGCFHLLASIDGQVRAQGSLTTVCQVFYGSVGGVAVAADRPQSVAALTEAGIDEEVVALRLLSPAAPHPLSQACLWRGVTSVPLGHYLLMPANSGARPVRWWTPPEPSVPLAQGADTLRRALEAAVGTRTAHSATVSADLSGGMDSTSLCFLAAPRAARLVTYHHVPLDPSNDDGVWAARCAADLPDARHVKEHSDAAPAWYAGCLTTDEDVEGPFPLIRTRAKLDHLARTMAALGSTAHLQGIGGDELFHGRATGAHALARAHPLRAMRQVRVVRSMNRWTTPATIGYLLSGGTYAHWLRSSADLLAPRPRKRATAPGWESRPAMPVWATPRAVDTVRTLIRAAADEEPDPLAPLPVQHDMLSVARLCGEMTRRASRFTARHGLSYEAPYLDDRVVEAAMSVRLEDRIAAGRYKPVLATAMRDVLPAYAQGRATKGDYSGELYGGLRRHRADLLELCEESVLVEMGLVDRAALRGLLLGLHPDTSPFMAFDSTLACELWLRSPYRDDRSGTTASLSPHREEI</sequence>
<proteinExistence type="predicted"/>
<dbReference type="Proteomes" id="UP001197114">
    <property type="component" value="Unassembled WGS sequence"/>
</dbReference>
<evidence type="ECO:0000256" key="4">
    <source>
        <dbReference type="ARBA" id="ARBA00048741"/>
    </source>
</evidence>
<reference evidence="6 7" key="1">
    <citation type="submission" date="2019-11" db="EMBL/GenBank/DDBJ databases">
        <authorList>
            <person name="Ay H."/>
        </authorList>
    </citation>
    <scope>NUCLEOTIDE SEQUENCE [LARGE SCALE GENOMIC DNA]</scope>
    <source>
        <strain evidence="6 7">BG9H</strain>
    </source>
</reference>
<gene>
    <name evidence="6" type="ORF">GKQ77_17755</name>
</gene>
<dbReference type="InterPro" id="IPR051786">
    <property type="entry name" value="ASN_synthetase/amidase"/>
</dbReference>
<dbReference type="Gene3D" id="3.40.50.620">
    <property type="entry name" value="HUPs"/>
    <property type="match status" value="2"/>
</dbReference>
<evidence type="ECO:0000313" key="6">
    <source>
        <dbReference type="EMBL" id="MBW5423390.1"/>
    </source>
</evidence>
<comment type="pathway">
    <text evidence="1">Amino-acid biosynthesis; L-asparagine biosynthesis; L-asparagine from L-aspartate (L-Gln route): step 1/1.</text>
</comment>
<dbReference type="RefSeq" id="WP_219689769.1">
    <property type="nucleotide sequence ID" value="NZ_WMBF01000184.1"/>
</dbReference>
<dbReference type="InterPro" id="IPR001962">
    <property type="entry name" value="Asn_synthase"/>
</dbReference>
<accession>A0ABS6YQM9</accession>
<organism evidence="6 7">
    <name type="scientific">Streptomyces anatolicus</name>
    <dbReference type="NCBI Taxonomy" id="2675858"/>
    <lineage>
        <taxon>Bacteria</taxon>
        <taxon>Bacillati</taxon>
        <taxon>Actinomycetota</taxon>
        <taxon>Actinomycetes</taxon>
        <taxon>Kitasatosporales</taxon>
        <taxon>Streptomycetaceae</taxon>
        <taxon>Streptomyces</taxon>
    </lineage>
</organism>
<evidence type="ECO:0000256" key="3">
    <source>
        <dbReference type="ARBA" id="ARBA00022888"/>
    </source>
</evidence>
<protein>
    <recommendedName>
        <fullName evidence="2">asparagine synthase (glutamine-hydrolyzing)</fullName>
        <ecNumber evidence="2">6.3.5.4</ecNumber>
    </recommendedName>
</protein>
<evidence type="ECO:0000256" key="1">
    <source>
        <dbReference type="ARBA" id="ARBA00005187"/>
    </source>
</evidence>
<comment type="caution">
    <text evidence="6">The sequence shown here is derived from an EMBL/GenBank/DDBJ whole genome shotgun (WGS) entry which is preliminary data.</text>
</comment>
<evidence type="ECO:0000256" key="2">
    <source>
        <dbReference type="ARBA" id="ARBA00012737"/>
    </source>
</evidence>
<dbReference type="PANTHER" id="PTHR43284">
    <property type="entry name" value="ASPARAGINE SYNTHETASE (GLUTAMINE-HYDROLYZING)"/>
    <property type="match status" value="1"/>
</dbReference>
<dbReference type="InterPro" id="IPR014729">
    <property type="entry name" value="Rossmann-like_a/b/a_fold"/>
</dbReference>
<keyword evidence="3" id="KW-0028">Amino-acid biosynthesis</keyword>
<dbReference type="Pfam" id="PF00733">
    <property type="entry name" value="Asn_synthase"/>
    <property type="match status" value="1"/>
</dbReference>
<keyword evidence="7" id="KW-1185">Reference proteome</keyword>
<evidence type="ECO:0000259" key="5">
    <source>
        <dbReference type="Pfam" id="PF00733"/>
    </source>
</evidence>
<feature type="non-terminal residue" evidence="6">
    <location>
        <position position="1"/>
    </location>
</feature>
<feature type="domain" description="Asparagine synthetase" evidence="5">
    <location>
        <begin position="208"/>
        <end position="591"/>
    </location>
</feature>
<dbReference type="EC" id="6.3.5.4" evidence="2"/>